<dbReference type="GO" id="GO:0003824">
    <property type="term" value="F:catalytic activity"/>
    <property type="evidence" value="ECO:0007669"/>
    <property type="project" value="InterPro"/>
</dbReference>
<dbReference type="NCBIfam" id="NF006161">
    <property type="entry name" value="PRK08305.1"/>
    <property type="match status" value="1"/>
</dbReference>
<dbReference type="OMA" id="AKAHLRN"/>
<dbReference type="EMBL" id="CAADAN010000002">
    <property type="protein sequence ID" value="VFD29929.1"/>
    <property type="molecule type" value="Genomic_DNA"/>
</dbReference>
<evidence type="ECO:0000313" key="4">
    <source>
        <dbReference type="EMBL" id="CDS94678.1"/>
    </source>
</evidence>
<dbReference type="Gene3D" id="3.40.50.1950">
    <property type="entry name" value="Flavin prenyltransferase-like"/>
    <property type="match status" value="1"/>
</dbReference>
<dbReference type="EMBL" id="CAAJVP010000011">
    <property type="protein sequence ID" value="VHY11232.1"/>
    <property type="molecule type" value="Genomic_DNA"/>
</dbReference>
<dbReference type="Proteomes" id="UP000189137">
    <property type="component" value="Unassembled WGS sequence"/>
</dbReference>
<dbReference type="EMBL" id="FUPS01000004">
    <property type="protein sequence ID" value="SJS22738.1"/>
    <property type="molecule type" value="Genomic_DNA"/>
</dbReference>
<dbReference type="PIRSF" id="PIRSF001390">
    <property type="entry name" value="Dipicolinate_synth_subunit_B"/>
    <property type="match status" value="1"/>
</dbReference>
<dbReference type="EMBL" id="LK932411">
    <property type="protein sequence ID" value="CDS89340.1"/>
    <property type="molecule type" value="Genomic_DNA"/>
</dbReference>
<dbReference type="Pfam" id="PF02441">
    <property type="entry name" value="Flavoprotein"/>
    <property type="match status" value="1"/>
</dbReference>
<dbReference type="InterPro" id="IPR014214">
    <property type="entry name" value="Dipicolinic_acid_synth_B"/>
</dbReference>
<dbReference type="EMBL" id="DAEQIJ010000030">
    <property type="protein sequence ID" value="HBH2621938.1"/>
    <property type="molecule type" value="Genomic_DNA"/>
</dbReference>
<proteinExistence type="predicted"/>
<dbReference type="Proteomes" id="UP000878956">
    <property type="component" value="Unassembled WGS sequence"/>
</dbReference>
<dbReference type="AlphaFoldDB" id="A0A031WC27"/>
<dbReference type="SUPFAM" id="SSF52507">
    <property type="entry name" value="Homo-oligomeric flavin-containing Cys decarboxylases, HFCD"/>
    <property type="match status" value="1"/>
</dbReference>
<dbReference type="KEGG" id="pdf:CD630DERM_29670"/>
<dbReference type="PATRIC" id="fig|1496.1371.peg.753"/>
<name>A0A031WC27_CLODI</name>
<dbReference type="RefSeq" id="WP_003429956.1">
    <property type="nucleotide sequence ID" value="NZ_AP025558.1"/>
</dbReference>
<evidence type="ECO:0000313" key="2">
    <source>
        <dbReference type="EMBL" id="CDS88734.1"/>
    </source>
</evidence>
<organism evidence="2">
    <name type="scientific">Clostridioides difficile</name>
    <name type="common">Peptoclostridium difficile</name>
    <dbReference type="NCBI Taxonomy" id="1496"/>
    <lineage>
        <taxon>Bacteria</taxon>
        <taxon>Bacillati</taxon>
        <taxon>Bacillota</taxon>
        <taxon>Clostridia</taxon>
        <taxon>Peptostreptococcales</taxon>
        <taxon>Peptostreptococcaceae</taxon>
        <taxon>Clostridioides</taxon>
    </lineage>
</organism>
<dbReference type="GeneID" id="66355375"/>
<gene>
    <name evidence="2" type="primary">spoVFB</name>
    <name evidence="4" type="ORF">BN1095_20071</name>
    <name evidence="2" type="ORF">BN1096_700129</name>
    <name evidence="3" type="ORF">BN1097_710130</name>
    <name evidence="5" type="ORF">KRM00_000376</name>
    <name evidence="6" type="ORF">KRQ00_003754</name>
    <name evidence="9" type="ORF">SAMEA1402366_02384</name>
    <name evidence="8" type="ORF">SAMEA1402399_00867</name>
    <name evidence="7" type="ORF">SAMEA3375112_01619</name>
</gene>
<dbReference type="InterPro" id="IPR003382">
    <property type="entry name" value="Flavoprotein"/>
</dbReference>
<dbReference type="EMBL" id="LK932525">
    <property type="protein sequence ID" value="CDS88734.1"/>
    <property type="molecule type" value="Genomic_DNA"/>
</dbReference>
<evidence type="ECO:0000313" key="11">
    <source>
        <dbReference type="Proteomes" id="UP000372533"/>
    </source>
</evidence>
<dbReference type="Proteomes" id="UP000411588">
    <property type="component" value="Unassembled WGS sequence"/>
</dbReference>
<dbReference type="SMR" id="A0A031WC27"/>
<evidence type="ECO:0000313" key="10">
    <source>
        <dbReference type="Proteomes" id="UP000189137"/>
    </source>
</evidence>
<evidence type="ECO:0000259" key="1">
    <source>
        <dbReference type="Pfam" id="PF02441"/>
    </source>
</evidence>
<reference evidence="2" key="1">
    <citation type="submission" date="2014-07" db="EMBL/GenBank/DDBJ databases">
        <authorList>
            <person name="Monot Marc"/>
        </authorList>
    </citation>
    <scope>NUCLEOTIDE SEQUENCE</scope>
    <source>
        <strain evidence="4">7032989</strain>
        <strain evidence="3">7032994</strain>
    </source>
</reference>
<sequence length="196" mass="21408">MRLEGLTIGVGFTGSFCTYDKIFIELENLVKEGANVHTIFSDVSQNIDCRFGNSEEFMKKAYELTGNKPIVTIEEAEPFGPKGIADIIIIAPCTGNTAAKLANGITDSPVLMAAKGHLRNDKPLVISISTNDALSFNFKNIGILLNSKNIYFVPFGQDNCKAKPNSMIAHTELIIPTIELALENKQLQPVIKSPHQ</sequence>
<evidence type="ECO:0000313" key="9">
    <source>
        <dbReference type="EMBL" id="VHY11232.1"/>
    </source>
</evidence>
<dbReference type="Proteomes" id="UP000372533">
    <property type="component" value="Unassembled WGS sequence"/>
</dbReference>
<evidence type="ECO:0000313" key="6">
    <source>
        <dbReference type="EMBL" id="HBH2621938.1"/>
    </source>
</evidence>
<dbReference type="EMBL" id="LK932849">
    <property type="protein sequence ID" value="CDS94678.1"/>
    <property type="molecule type" value="Genomic_DNA"/>
</dbReference>
<dbReference type="EMBL" id="DAEPXK010000003">
    <property type="protein sequence ID" value="HBH1540923.1"/>
    <property type="molecule type" value="Genomic_DNA"/>
</dbReference>
<feature type="domain" description="Flavoprotein" evidence="1">
    <location>
        <begin position="7"/>
        <end position="169"/>
    </location>
</feature>
<evidence type="ECO:0000313" key="3">
    <source>
        <dbReference type="EMBL" id="CDS89340.1"/>
    </source>
</evidence>
<evidence type="ECO:0000313" key="7">
    <source>
        <dbReference type="EMBL" id="SJS22738.1"/>
    </source>
</evidence>
<accession>A0A031WC27</accession>
<dbReference type="Proteomes" id="UP000879542">
    <property type="component" value="Unassembled WGS sequence"/>
</dbReference>
<reference evidence="5" key="3">
    <citation type="journal article" date="2018" name="Genome Biol.">
        <title>SKESA: strategic k-mer extension for scrupulous assemblies.</title>
        <authorList>
            <person name="Souvorov A."/>
            <person name="Agarwala R."/>
            <person name="Lipman D.J."/>
        </authorList>
    </citation>
    <scope>NUCLEOTIDE SEQUENCE</scope>
    <source>
        <strain evidence="6">Clostridioides</strain>
        <strain evidence="5">HN1000</strain>
    </source>
</reference>
<protein>
    <submittedName>
        <fullName evidence="2 3">Dipicolinate synthase subunit B</fullName>
    </submittedName>
</protein>
<reference evidence="7 10" key="2">
    <citation type="submission" date="2017-02" db="EMBL/GenBank/DDBJ databases">
        <authorList>
            <consortium name="Pathogen Informatics"/>
        </authorList>
    </citation>
    <scope>NUCLEOTIDE SEQUENCE [LARGE SCALE GENOMIC DNA]</scope>
    <source>
        <strain evidence="8">Clo34</strain>
        <strain evidence="12">clo34</strain>
        <strain evidence="11">tl291</strain>
        <strain evidence="9">Tl291</strain>
        <strain evidence="7 10">VRECD0157</strain>
    </source>
</reference>
<dbReference type="InterPro" id="IPR036551">
    <property type="entry name" value="Flavin_trans-like"/>
</dbReference>
<reference evidence="5" key="4">
    <citation type="submission" date="2021-06" db="EMBL/GenBank/DDBJ databases">
        <authorList>
            <consortium name="NCBI Pathogen Detection Project"/>
        </authorList>
    </citation>
    <scope>NUCLEOTIDE SEQUENCE</scope>
    <source>
        <strain evidence="6">Clostridioides</strain>
        <strain evidence="5">HN1000</strain>
    </source>
</reference>
<evidence type="ECO:0000313" key="12">
    <source>
        <dbReference type="Proteomes" id="UP000411588"/>
    </source>
</evidence>
<evidence type="ECO:0000313" key="8">
    <source>
        <dbReference type="EMBL" id="VFD29929.1"/>
    </source>
</evidence>
<evidence type="ECO:0000313" key="5">
    <source>
        <dbReference type="EMBL" id="HBH1540923.1"/>
    </source>
</evidence>
<dbReference type="NCBIfam" id="TIGR02852">
    <property type="entry name" value="spore_dpaB"/>
    <property type="match status" value="1"/>
</dbReference>